<dbReference type="OrthoDB" id="9942268at2759"/>
<dbReference type="AlphaFoldDB" id="A0A6P8SG64"/>
<sequence length="295" mass="33776">MMTRSQVPGCDPRPPQRRRNFAPLPPSGAPGQAAMAGAEDLMFEGFLKKRKDTMKFAWAKYWFRLQNTTLFFYKEKSTDPSYLRGQYYIYMVQSVREMKAAEKEYTFEITMKNGKKKLLAAESSELRAVWIQFLWKSMQLPGPGRKDSACTWHDIPSLLQTAQDSTSSTETQLDFRTSEESTECDFLTSTNNHSRKTRQTANSKSLENRNSSKEDAYEQSNEYDVVKPRGVIRTASQSKDENQNRNDKEDQIYAVPRKYTTEVKTNSLPGNITRNAAGKDLDADSLPLGELYSKM</sequence>
<dbReference type="PROSITE" id="PS50003">
    <property type="entry name" value="PH_DOMAIN"/>
    <property type="match status" value="1"/>
</dbReference>
<protein>
    <submittedName>
        <fullName evidence="4">Uncharacterized protein LOC117368198 isoform X1</fullName>
    </submittedName>
</protein>
<dbReference type="Pfam" id="PF00169">
    <property type="entry name" value="PH"/>
    <property type="match status" value="1"/>
</dbReference>
<dbReference type="SMART" id="SM00233">
    <property type="entry name" value="PH"/>
    <property type="match status" value="1"/>
</dbReference>
<dbReference type="InterPro" id="IPR011993">
    <property type="entry name" value="PH-like_dom_sf"/>
</dbReference>
<feature type="region of interest" description="Disordered" evidence="1">
    <location>
        <begin position="1"/>
        <end position="33"/>
    </location>
</feature>
<organism evidence="3 4">
    <name type="scientific">Geotrypetes seraphini</name>
    <name type="common">Gaboon caecilian</name>
    <name type="synonym">Caecilia seraphini</name>
    <dbReference type="NCBI Taxonomy" id="260995"/>
    <lineage>
        <taxon>Eukaryota</taxon>
        <taxon>Metazoa</taxon>
        <taxon>Chordata</taxon>
        <taxon>Craniata</taxon>
        <taxon>Vertebrata</taxon>
        <taxon>Euteleostomi</taxon>
        <taxon>Amphibia</taxon>
        <taxon>Gymnophiona</taxon>
        <taxon>Geotrypetes</taxon>
    </lineage>
</organism>
<feature type="compositionally biased region" description="Basic and acidic residues" evidence="1">
    <location>
        <begin position="206"/>
        <end position="216"/>
    </location>
</feature>
<dbReference type="Gene3D" id="2.30.29.30">
    <property type="entry name" value="Pleckstrin-homology domain (PH domain)/Phosphotyrosine-binding domain (PTB)"/>
    <property type="match status" value="1"/>
</dbReference>
<evidence type="ECO:0000313" key="4">
    <source>
        <dbReference type="RefSeq" id="XP_033817494.1"/>
    </source>
</evidence>
<dbReference type="Proteomes" id="UP000515159">
    <property type="component" value="Chromosome 10"/>
</dbReference>
<keyword evidence="3" id="KW-1185">Reference proteome</keyword>
<dbReference type="InParanoid" id="A0A6P8SG64"/>
<accession>A0A6P8SG64</accession>
<feature type="region of interest" description="Disordered" evidence="1">
    <location>
        <begin position="161"/>
        <end position="253"/>
    </location>
</feature>
<evidence type="ECO:0000256" key="1">
    <source>
        <dbReference type="SAM" id="MobiDB-lite"/>
    </source>
</evidence>
<dbReference type="GeneID" id="117368198"/>
<proteinExistence type="predicted"/>
<reference evidence="4" key="1">
    <citation type="submission" date="2025-08" db="UniProtKB">
        <authorList>
            <consortium name="RefSeq"/>
        </authorList>
    </citation>
    <scope>IDENTIFICATION</scope>
</reference>
<evidence type="ECO:0000259" key="2">
    <source>
        <dbReference type="PROSITE" id="PS50003"/>
    </source>
</evidence>
<gene>
    <name evidence="4" type="primary">LOC117368198</name>
</gene>
<feature type="compositionally biased region" description="Polar residues" evidence="1">
    <location>
        <begin position="161"/>
        <end position="175"/>
    </location>
</feature>
<dbReference type="KEGG" id="gsh:117368198"/>
<evidence type="ECO:0000313" key="3">
    <source>
        <dbReference type="Proteomes" id="UP000515159"/>
    </source>
</evidence>
<dbReference type="CDD" id="cd00821">
    <property type="entry name" value="PH"/>
    <property type="match status" value="1"/>
</dbReference>
<dbReference type="RefSeq" id="XP_033817494.1">
    <property type="nucleotide sequence ID" value="XM_033961603.1"/>
</dbReference>
<feature type="compositionally biased region" description="Basic and acidic residues" evidence="1">
    <location>
        <begin position="238"/>
        <end position="251"/>
    </location>
</feature>
<feature type="domain" description="PH" evidence="2">
    <location>
        <begin position="40"/>
        <end position="139"/>
    </location>
</feature>
<dbReference type="InterPro" id="IPR001849">
    <property type="entry name" value="PH_domain"/>
</dbReference>
<dbReference type="SUPFAM" id="SSF50729">
    <property type="entry name" value="PH domain-like"/>
    <property type="match status" value="1"/>
</dbReference>
<name>A0A6P8SG64_GEOSA</name>